<keyword evidence="1" id="KW-0472">Membrane</keyword>
<reference evidence="4" key="1">
    <citation type="submission" date="2016-10" db="EMBL/GenBank/DDBJ databases">
        <authorList>
            <person name="Varghese N."/>
            <person name="Submissions S."/>
        </authorList>
    </citation>
    <scope>NUCLEOTIDE SEQUENCE [LARGE SCALE GENOMIC DNA]</scope>
    <source>
        <strain evidence="4">DSM 45422</strain>
    </source>
</reference>
<accession>A0A1H3R1I9</accession>
<keyword evidence="1" id="KW-0812">Transmembrane</keyword>
<feature type="transmembrane region" description="Helical" evidence="1">
    <location>
        <begin position="56"/>
        <end position="77"/>
    </location>
</feature>
<gene>
    <name evidence="3" type="ORF">SAMN05660209_04974</name>
</gene>
<dbReference type="RefSeq" id="WP_170856961.1">
    <property type="nucleotide sequence ID" value="NZ_FNOT01000028.1"/>
</dbReference>
<dbReference type="Proteomes" id="UP000198921">
    <property type="component" value="Unassembled WGS sequence"/>
</dbReference>
<feature type="chain" id="PRO_5038728365" evidence="2">
    <location>
        <begin position="32"/>
        <end position="178"/>
    </location>
</feature>
<evidence type="ECO:0000313" key="3">
    <source>
        <dbReference type="EMBL" id="SDZ19161.1"/>
    </source>
</evidence>
<organism evidence="3 4">
    <name type="scientific">Geodermatophilus africanus</name>
    <dbReference type="NCBI Taxonomy" id="1137993"/>
    <lineage>
        <taxon>Bacteria</taxon>
        <taxon>Bacillati</taxon>
        <taxon>Actinomycetota</taxon>
        <taxon>Actinomycetes</taxon>
        <taxon>Geodermatophilales</taxon>
        <taxon>Geodermatophilaceae</taxon>
        <taxon>Geodermatophilus</taxon>
    </lineage>
</organism>
<keyword evidence="1" id="KW-1133">Transmembrane helix</keyword>
<evidence type="ECO:0000313" key="4">
    <source>
        <dbReference type="Proteomes" id="UP000198921"/>
    </source>
</evidence>
<dbReference type="EMBL" id="FNOT01000028">
    <property type="protein sequence ID" value="SDZ19161.1"/>
    <property type="molecule type" value="Genomic_DNA"/>
</dbReference>
<name>A0A1H3R1I9_9ACTN</name>
<evidence type="ECO:0000256" key="1">
    <source>
        <dbReference type="SAM" id="Phobius"/>
    </source>
</evidence>
<sequence length="178" mass="19103">MGAVAILRTLAIATGTAVLAAALRLSGAAAAALGVADGTDFFLGTYRVLPRGPQDVRATVVLAVIGGGLLIAAIAGWQRRVFLGRVHQAEIWAVAAWAAAVAGSGELLLARPIAGSMAAALAAGYLIYVWVRTRPQIRGWNTRQALSSWLRRLWWRGPWRQPWNRMRRGLRRWGGDAG</sequence>
<protein>
    <submittedName>
        <fullName evidence="3">Uncharacterized protein</fullName>
    </submittedName>
</protein>
<proteinExistence type="predicted"/>
<feature type="transmembrane region" description="Helical" evidence="1">
    <location>
        <begin position="89"/>
        <end position="107"/>
    </location>
</feature>
<evidence type="ECO:0000256" key="2">
    <source>
        <dbReference type="SAM" id="SignalP"/>
    </source>
</evidence>
<keyword evidence="4" id="KW-1185">Reference proteome</keyword>
<dbReference type="AlphaFoldDB" id="A0A1H3R1I9"/>
<feature type="transmembrane region" description="Helical" evidence="1">
    <location>
        <begin position="113"/>
        <end position="131"/>
    </location>
</feature>
<feature type="signal peptide" evidence="2">
    <location>
        <begin position="1"/>
        <end position="31"/>
    </location>
</feature>
<keyword evidence="2" id="KW-0732">Signal</keyword>